<dbReference type="EMBL" id="VSRR010000551">
    <property type="protein sequence ID" value="MPC16956.1"/>
    <property type="molecule type" value="Genomic_DNA"/>
</dbReference>
<dbReference type="AlphaFoldDB" id="A0A5B7D6Z6"/>
<proteinExistence type="predicted"/>
<protein>
    <submittedName>
        <fullName evidence="2">Uncharacterized protein</fullName>
    </submittedName>
</protein>
<sequence length="93" mass="10626">MRGTSVGLLGSHATTDLRYRHDWRRSETARHRDMGPDLDIHNPESSPDQPLVAWGQRLSYSAVCRSPSPPFPTWVWRHLAAAQDHSLTRRPSQ</sequence>
<feature type="region of interest" description="Disordered" evidence="1">
    <location>
        <begin position="26"/>
        <end position="49"/>
    </location>
</feature>
<dbReference type="Proteomes" id="UP000324222">
    <property type="component" value="Unassembled WGS sequence"/>
</dbReference>
<evidence type="ECO:0000256" key="1">
    <source>
        <dbReference type="SAM" id="MobiDB-lite"/>
    </source>
</evidence>
<organism evidence="2 3">
    <name type="scientific">Portunus trituberculatus</name>
    <name type="common">Swimming crab</name>
    <name type="synonym">Neptunus trituberculatus</name>
    <dbReference type="NCBI Taxonomy" id="210409"/>
    <lineage>
        <taxon>Eukaryota</taxon>
        <taxon>Metazoa</taxon>
        <taxon>Ecdysozoa</taxon>
        <taxon>Arthropoda</taxon>
        <taxon>Crustacea</taxon>
        <taxon>Multicrustacea</taxon>
        <taxon>Malacostraca</taxon>
        <taxon>Eumalacostraca</taxon>
        <taxon>Eucarida</taxon>
        <taxon>Decapoda</taxon>
        <taxon>Pleocyemata</taxon>
        <taxon>Brachyura</taxon>
        <taxon>Eubrachyura</taxon>
        <taxon>Portunoidea</taxon>
        <taxon>Portunidae</taxon>
        <taxon>Portuninae</taxon>
        <taxon>Portunus</taxon>
    </lineage>
</organism>
<comment type="caution">
    <text evidence="2">The sequence shown here is derived from an EMBL/GenBank/DDBJ whole genome shotgun (WGS) entry which is preliminary data.</text>
</comment>
<feature type="compositionally biased region" description="Basic and acidic residues" evidence="1">
    <location>
        <begin position="26"/>
        <end position="42"/>
    </location>
</feature>
<evidence type="ECO:0000313" key="3">
    <source>
        <dbReference type="Proteomes" id="UP000324222"/>
    </source>
</evidence>
<name>A0A5B7D6Z6_PORTR</name>
<gene>
    <name evidence="2" type="ORF">E2C01_009799</name>
</gene>
<evidence type="ECO:0000313" key="2">
    <source>
        <dbReference type="EMBL" id="MPC16956.1"/>
    </source>
</evidence>
<keyword evidence="3" id="KW-1185">Reference proteome</keyword>
<accession>A0A5B7D6Z6</accession>
<reference evidence="2 3" key="1">
    <citation type="submission" date="2019-05" db="EMBL/GenBank/DDBJ databases">
        <title>Another draft genome of Portunus trituberculatus and its Hox gene families provides insights of decapod evolution.</title>
        <authorList>
            <person name="Jeong J.-H."/>
            <person name="Song I."/>
            <person name="Kim S."/>
            <person name="Choi T."/>
            <person name="Kim D."/>
            <person name="Ryu S."/>
            <person name="Kim W."/>
        </authorList>
    </citation>
    <scope>NUCLEOTIDE SEQUENCE [LARGE SCALE GENOMIC DNA]</scope>
    <source>
        <tissue evidence="2">Muscle</tissue>
    </source>
</reference>